<reference evidence="2" key="1">
    <citation type="submission" date="2025-08" db="UniProtKB">
        <authorList>
            <consortium name="RefSeq"/>
        </authorList>
    </citation>
    <scope>IDENTIFICATION</scope>
    <source>
        <strain evidence="2">J_2021</strain>
        <tissue evidence="2">Erythrocytes</tissue>
    </source>
</reference>
<dbReference type="RefSeq" id="XP_041426861.1">
    <property type="nucleotide sequence ID" value="XM_041570927.1"/>
</dbReference>
<sequence>MDSEKETNPICSRGWDSFRRVLRLDPYLPIILLLLCLLLQTVSIFLRVTGTNEQISEVKGNISMCLSGTNEQIPEVEGNISMCLSGPAHRCPRRWILLQNKCYFFSTDKRNLYNSDTYCRASASILAQVINDKDIVKILIKGLGHEYWVGLTHIGTHHQNDIWTGRWADGSTEAVTNGSGSCVKIGEVLMLENCYTELRWACERDPA</sequence>
<dbReference type="GO" id="GO:0005886">
    <property type="term" value="C:plasma membrane"/>
    <property type="evidence" value="ECO:0007669"/>
    <property type="project" value="InterPro"/>
</dbReference>
<dbReference type="PANTHER" id="PTHR15028:SF7">
    <property type="entry name" value="C-TYPE LECTIN DOMAIN FAMILY 4 MEMBER F-LIKE"/>
    <property type="match status" value="1"/>
</dbReference>
<dbReference type="Gene3D" id="3.10.100.10">
    <property type="entry name" value="Mannose-Binding Protein A, subunit A"/>
    <property type="match status" value="1"/>
</dbReference>
<organism evidence="1 2">
    <name type="scientific">Xenopus laevis</name>
    <name type="common">African clawed frog</name>
    <dbReference type="NCBI Taxonomy" id="8355"/>
    <lineage>
        <taxon>Eukaryota</taxon>
        <taxon>Metazoa</taxon>
        <taxon>Chordata</taxon>
        <taxon>Craniata</taxon>
        <taxon>Vertebrata</taxon>
        <taxon>Euteleostomi</taxon>
        <taxon>Amphibia</taxon>
        <taxon>Batrachia</taxon>
        <taxon>Anura</taxon>
        <taxon>Pipoidea</taxon>
        <taxon>Pipidae</taxon>
        <taxon>Xenopodinae</taxon>
        <taxon>Xenopus</taxon>
        <taxon>Xenopus</taxon>
    </lineage>
</organism>
<evidence type="ECO:0000313" key="1">
    <source>
        <dbReference type="Proteomes" id="UP000186698"/>
    </source>
</evidence>
<dbReference type="GO" id="GO:0004888">
    <property type="term" value="F:transmembrane signaling receptor activity"/>
    <property type="evidence" value="ECO:0007669"/>
    <property type="project" value="InterPro"/>
</dbReference>
<dbReference type="SMART" id="SM00034">
    <property type="entry name" value="CLECT"/>
    <property type="match status" value="1"/>
</dbReference>
<accession>A0A1L8I409</accession>
<dbReference type="Pfam" id="PF00059">
    <property type="entry name" value="Lectin_C"/>
    <property type="match status" value="1"/>
</dbReference>
<dbReference type="GeneID" id="108719251"/>
<dbReference type="InterPro" id="IPR001304">
    <property type="entry name" value="C-type_lectin-like"/>
</dbReference>
<dbReference type="SUPFAM" id="SSF56436">
    <property type="entry name" value="C-type lectin-like"/>
    <property type="match status" value="1"/>
</dbReference>
<dbReference type="InterPro" id="IPR016186">
    <property type="entry name" value="C-type_lectin-like/link_sf"/>
</dbReference>
<keyword evidence="1" id="KW-1185">Reference proteome</keyword>
<name>A0A1L8I409_XENLA</name>
<dbReference type="PROSITE" id="PS50041">
    <property type="entry name" value="C_TYPE_LECTIN_2"/>
    <property type="match status" value="1"/>
</dbReference>
<gene>
    <name evidence="2" type="primary">LOC108719251</name>
</gene>
<dbReference type="InterPro" id="IPR039689">
    <property type="entry name" value="CD72"/>
</dbReference>
<dbReference type="PANTHER" id="PTHR15028">
    <property type="entry name" value="CD72-RELATED"/>
    <property type="match status" value="1"/>
</dbReference>
<dbReference type="InterPro" id="IPR016187">
    <property type="entry name" value="CTDL_fold"/>
</dbReference>
<dbReference type="OrthoDB" id="9906043at2759"/>
<dbReference type="Proteomes" id="UP000186698">
    <property type="component" value="Chromosome 1L"/>
</dbReference>
<evidence type="ECO:0000313" key="2">
    <source>
        <dbReference type="RefSeq" id="XP_041426861.1"/>
    </source>
</evidence>
<proteinExistence type="predicted"/>
<dbReference type="PaxDb" id="8355-A0A1L8I409"/>
<protein>
    <submittedName>
        <fullName evidence="2">C-type lectin domain family 2 member B-like</fullName>
    </submittedName>
</protein>
<dbReference type="AlphaFoldDB" id="A0A1L8I409"/>
<dbReference type="KEGG" id="xla:108719251"/>
<dbReference type="STRING" id="8355.A0A1L8I409"/>